<feature type="region of interest" description="Disordered" evidence="1">
    <location>
        <begin position="1"/>
        <end position="33"/>
    </location>
</feature>
<keyword evidence="3" id="KW-1185">Reference proteome</keyword>
<dbReference type="EMBL" id="LR134355">
    <property type="protein sequence ID" value="VEG47256.1"/>
    <property type="molecule type" value="Genomic_DNA"/>
</dbReference>
<sequence>MTHPHVDQADRDRLDDHTLTEPQPAHDDPEDNE</sequence>
<accession>A0A3S4TL40</accession>
<gene>
    <name evidence="2" type="ORF">NCTC10485_01531</name>
</gene>
<protein>
    <submittedName>
        <fullName evidence="2">Uncharacterized protein</fullName>
    </submittedName>
</protein>
<proteinExistence type="predicted"/>
<feature type="compositionally biased region" description="Basic and acidic residues" evidence="1">
    <location>
        <begin position="1"/>
        <end position="27"/>
    </location>
</feature>
<dbReference type="Proteomes" id="UP000282551">
    <property type="component" value="Chromosome"/>
</dbReference>
<evidence type="ECO:0000256" key="1">
    <source>
        <dbReference type="SAM" id="MobiDB-lite"/>
    </source>
</evidence>
<reference evidence="2 3" key="1">
    <citation type="submission" date="2018-12" db="EMBL/GenBank/DDBJ databases">
        <authorList>
            <consortium name="Pathogen Informatics"/>
        </authorList>
    </citation>
    <scope>NUCLEOTIDE SEQUENCE [LARGE SCALE GENOMIC DNA]</scope>
    <source>
        <strain evidence="2 3">NCTC10485</strain>
    </source>
</reference>
<evidence type="ECO:0000313" key="2">
    <source>
        <dbReference type="EMBL" id="VEG47256.1"/>
    </source>
</evidence>
<organism evidence="2 3">
    <name type="scientific">Mycolicibacterium chitae</name>
    <name type="common">Mycobacterium chitae</name>
    <dbReference type="NCBI Taxonomy" id="1792"/>
    <lineage>
        <taxon>Bacteria</taxon>
        <taxon>Bacillati</taxon>
        <taxon>Actinomycetota</taxon>
        <taxon>Actinomycetes</taxon>
        <taxon>Mycobacteriales</taxon>
        <taxon>Mycobacteriaceae</taxon>
        <taxon>Mycolicibacterium</taxon>
    </lineage>
</organism>
<evidence type="ECO:0000313" key="3">
    <source>
        <dbReference type="Proteomes" id="UP000282551"/>
    </source>
</evidence>
<name>A0A3S4TL40_MYCCI</name>
<dbReference type="AlphaFoldDB" id="A0A3S4TL40"/>